<evidence type="ECO:0000313" key="9">
    <source>
        <dbReference type="Proteomes" id="UP000258309"/>
    </source>
</evidence>
<keyword evidence="2" id="KW-0805">Transcription regulation</keyword>
<gene>
    <name evidence="8" type="ORF">B7463_g10260</name>
</gene>
<accession>A0A3E2GY61</accession>
<feature type="compositionally biased region" description="Low complexity" evidence="6">
    <location>
        <begin position="308"/>
        <end position="328"/>
    </location>
</feature>
<dbReference type="CDD" id="cd12148">
    <property type="entry name" value="fungal_TF_MHR"/>
    <property type="match status" value="1"/>
</dbReference>
<dbReference type="Gene3D" id="4.10.240.10">
    <property type="entry name" value="Zn(2)-C6 fungal-type DNA-binding domain"/>
    <property type="match status" value="1"/>
</dbReference>
<evidence type="ECO:0000256" key="3">
    <source>
        <dbReference type="ARBA" id="ARBA00023125"/>
    </source>
</evidence>
<evidence type="ECO:0000259" key="7">
    <source>
        <dbReference type="PROSITE" id="PS50048"/>
    </source>
</evidence>
<proteinExistence type="predicted"/>
<dbReference type="GO" id="GO:0005634">
    <property type="term" value="C:nucleus"/>
    <property type="evidence" value="ECO:0007669"/>
    <property type="project" value="UniProtKB-SubCell"/>
</dbReference>
<feature type="non-terminal residue" evidence="8">
    <location>
        <position position="1"/>
    </location>
</feature>
<evidence type="ECO:0000256" key="4">
    <source>
        <dbReference type="ARBA" id="ARBA00023163"/>
    </source>
</evidence>
<evidence type="ECO:0000256" key="2">
    <source>
        <dbReference type="ARBA" id="ARBA00023015"/>
    </source>
</evidence>
<comment type="subcellular location">
    <subcellularLocation>
        <location evidence="1">Nucleus</location>
    </subcellularLocation>
</comment>
<dbReference type="GO" id="GO:0008270">
    <property type="term" value="F:zinc ion binding"/>
    <property type="evidence" value="ECO:0007669"/>
    <property type="project" value="InterPro"/>
</dbReference>
<dbReference type="GO" id="GO:0000976">
    <property type="term" value="F:transcription cis-regulatory region binding"/>
    <property type="evidence" value="ECO:0007669"/>
    <property type="project" value="TreeGrafter"/>
</dbReference>
<feature type="region of interest" description="Disordered" evidence="6">
    <location>
        <begin position="533"/>
        <end position="563"/>
    </location>
</feature>
<keyword evidence="5" id="KW-0539">Nucleus</keyword>
<comment type="caution">
    <text evidence="8">The sequence shown here is derived from an EMBL/GenBank/DDBJ whole genome shotgun (WGS) entry which is preliminary data.</text>
</comment>
<evidence type="ECO:0000256" key="6">
    <source>
        <dbReference type="SAM" id="MobiDB-lite"/>
    </source>
</evidence>
<dbReference type="PANTHER" id="PTHR31845:SF19">
    <property type="entry name" value="TRANSCRIPTION FACTOR DOMAIN-CONTAINING PROTEIN"/>
    <property type="match status" value="1"/>
</dbReference>
<dbReference type="STRING" id="5539.A0A3E2GY61"/>
<feature type="domain" description="Zn(2)-C6 fungal-type" evidence="7">
    <location>
        <begin position="26"/>
        <end position="66"/>
    </location>
</feature>
<dbReference type="InterPro" id="IPR036864">
    <property type="entry name" value="Zn2-C6_fun-type_DNA-bd_sf"/>
</dbReference>
<dbReference type="PANTHER" id="PTHR31845">
    <property type="entry name" value="FINGER DOMAIN PROTEIN, PUTATIVE-RELATED"/>
    <property type="match status" value="1"/>
</dbReference>
<keyword evidence="9" id="KW-1185">Reference proteome</keyword>
<dbReference type="CDD" id="cd00067">
    <property type="entry name" value="GAL4"/>
    <property type="match status" value="1"/>
</dbReference>
<sequence>MAASAEAAEPEQWTSTSTRRSSTVAACEACRRLKMRCIRSESPMLPGADVLEPCERCSRSGKACRIPKPRPMGRKRGSVGRYKGIEKAWRQIESELKKAQKKSQPPPSAATNNIMDVVSLLQSDSDQSNPNEFIFESDLVPNLDSDKQGTNHTEPGDLDPGFVQDLEQPAVPESGGAGFTPPAPALSLQTTRTPCSTTLPTCLQPDSAPQTPSDMGSGRVSHPFGLLADAAGTVQQMPGERPAMGGEHTVVEDSSFRMLADAAAEAVQQLPMQETLTSETEPSTVSNPFGLLADAAGAARARESHYASSTQPSPLSSSESPSRPYESPITTESSRLKHDLRSLPGCVQLPLKIGFERLEKGLDALLDPEPRSYRCSDYFKPPEPQWRRDTGPDVDPVELGIVTMEEAEDLFPIYFHRLHPINGILDPKLHTPTFVRTRSALLFTWMLAITAQFNPDCSTLAKRLRLHGEKLSKHVHTCGYKSVDIIQGYYISLLSATPASSMYEERTWLYTMYAFGVAADLGLDQRCRDLSGRTGAETLREPTPTGSPQQYPANMSNSPRTHMGPAEFRQRLARNRERTWLRIFLWERASSAARGRMNPFPENELTLHIESWWRHDLAIDTDKHTCAFILFRRQLAHMHEDLRTEALQQQSDPYWVRKFFNKSLSSWCQTWLPTTANLSDPTEFLSSVFLRYVYMHGRLWALSFALHDSNVFKVDAQAIKKDCFEAAVECCEVAVRDLQDIGEPLYCMLAPTWAMLSYAAVLALKLFPSAHGRQPGSDIELLTLLSQLALQLEKAGSTPLHRFGIAALLGQHLMMIVRAQSATIRDYVHNLRTQDVQNDDILTTATATFDSSSNEMESLPFQGDDTLLCFDPFFTPQMMEEEGTFGGDYTIMFQEFFGQGFGGVA</sequence>
<dbReference type="GO" id="GO:0000981">
    <property type="term" value="F:DNA-binding transcription factor activity, RNA polymerase II-specific"/>
    <property type="evidence" value="ECO:0007669"/>
    <property type="project" value="InterPro"/>
</dbReference>
<dbReference type="PROSITE" id="PS50048">
    <property type="entry name" value="ZN2_CY6_FUNGAL_2"/>
    <property type="match status" value="1"/>
</dbReference>
<dbReference type="SUPFAM" id="SSF57701">
    <property type="entry name" value="Zn2/Cys6 DNA-binding domain"/>
    <property type="match status" value="1"/>
</dbReference>
<feature type="compositionally biased region" description="Low complexity" evidence="6">
    <location>
        <begin position="14"/>
        <end position="23"/>
    </location>
</feature>
<evidence type="ECO:0000256" key="5">
    <source>
        <dbReference type="ARBA" id="ARBA00023242"/>
    </source>
</evidence>
<dbReference type="OMA" id="AVECCEV"/>
<feature type="region of interest" description="Disordered" evidence="6">
    <location>
        <begin position="1"/>
        <end position="23"/>
    </location>
</feature>
<feature type="non-terminal residue" evidence="8">
    <location>
        <position position="905"/>
    </location>
</feature>
<feature type="region of interest" description="Disordered" evidence="6">
    <location>
        <begin position="300"/>
        <end position="336"/>
    </location>
</feature>
<evidence type="ECO:0000313" key="8">
    <source>
        <dbReference type="EMBL" id="RFU26076.1"/>
    </source>
</evidence>
<dbReference type="OrthoDB" id="3163292at2759"/>
<feature type="region of interest" description="Disordered" evidence="6">
    <location>
        <begin position="140"/>
        <end position="223"/>
    </location>
</feature>
<dbReference type="EMBL" id="NCSJ02000286">
    <property type="protein sequence ID" value="RFU26076.1"/>
    <property type="molecule type" value="Genomic_DNA"/>
</dbReference>
<name>A0A3E2GY61_SCYLI</name>
<dbReference type="InterPro" id="IPR051089">
    <property type="entry name" value="prtT"/>
</dbReference>
<keyword evidence="4" id="KW-0804">Transcription</keyword>
<feature type="compositionally biased region" description="Low complexity" evidence="6">
    <location>
        <begin position="187"/>
        <end position="205"/>
    </location>
</feature>
<organism evidence="8 9">
    <name type="scientific">Scytalidium lignicola</name>
    <name type="common">Hyphomycete</name>
    <dbReference type="NCBI Taxonomy" id="5539"/>
    <lineage>
        <taxon>Eukaryota</taxon>
        <taxon>Fungi</taxon>
        <taxon>Dikarya</taxon>
        <taxon>Ascomycota</taxon>
        <taxon>Pezizomycotina</taxon>
        <taxon>Leotiomycetes</taxon>
        <taxon>Leotiomycetes incertae sedis</taxon>
        <taxon>Scytalidium</taxon>
    </lineage>
</organism>
<protein>
    <recommendedName>
        <fullName evidence="7">Zn(2)-C6 fungal-type domain-containing protein</fullName>
    </recommendedName>
</protein>
<evidence type="ECO:0000256" key="1">
    <source>
        <dbReference type="ARBA" id="ARBA00004123"/>
    </source>
</evidence>
<dbReference type="AlphaFoldDB" id="A0A3E2GY61"/>
<dbReference type="InterPro" id="IPR001138">
    <property type="entry name" value="Zn2Cys6_DnaBD"/>
</dbReference>
<reference evidence="8 9" key="1">
    <citation type="submission" date="2018-05" db="EMBL/GenBank/DDBJ databases">
        <title>Draft genome sequence of Scytalidium lignicola DSM 105466, a ubiquitous saprotrophic fungus.</title>
        <authorList>
            <person name="Buettner E."/>
            <person name="Gebauer A.M."/>
            <person name="Hofrichter M."/>
            <person name="Liers C."/>
            <person name="Kellner H."/>
        </authorList>
    </citation>
    <scope>NUCLEOTIDE SEQUENCE [LARGE SCALE GENOMIC DNA]</scope>
    <source>
        <strain evidence="8 9">DSM 105466</strain>
    </source>
</reference>
<keyword evidence="3" id="KW-0238">DNA-binding</keyword>
<feature type="compositionally biased region" description="Polar residues" evidence="6">
    <location>
        <begin position="544"/>
        <end position="560"/>
    </location>
</feature>
<dbReference type="Proteomes" id="UP000258309">
    <property type="component" value="Unassembled WGS sequence"/>
</dbReference>
<dbReference type="SMART" id="SM00066">
    <property type="entry name" value="GAL4"/>
    <property type="match status" value="1"/>
</dbReference>